<dbReference type="Proteomes" id="UP000008367">
    <property type="component" value="Unassembled WGS sequence"/>
</dbReference>
<organism evidence="1 2">
    <name type="scientific">Vibrio harveyi</name>
    <name type="common">Beneckea harveyi</name>
    <dbReference type="NCBI Taxonomy" id="669"/>
    <lineage>
        <taxon>Bacteria</taxon>
        <taxon>Pseudomonadati</taxon>
        <taxon>Pseudomonadota</taxon>
        <taxon>Gammaproteobacteria</taxon>
        <taxon>Vibrionales</taxon>
        <taxon>Vibrionaceae</taxon>
        <taxon>Vibrio</taxon>
    </lineage>
</organism>
<comment type="caution">
    <text evidence="1">The sequence shown here is derived from an EMBL/GenBank/DDBJ whole genome shotgun (WGS) entry which is preliminary data.</text>
</comment>
<accession>A0A454D126</accession>
<dbReference type="AlphaFoldDB" id="A0A454D126"/>
<dbReference type="EMBL" id="AJSR01000767">
    <property type="protein sequence ID" value="EKM32362.1"/>
    <property type="molecule type" value="Genomic_DNA"/>
</dbReference>
<feature type="non-terminal residue" evidence="1">
    <location>
        <position position="29"/>
    </location>
</feature>
<sequence length="29" mass="3485">MLKVFINRSQTQLIKDRYKENNSEKDNDG</sequence>
<name>A0A454D126_VIBHA</name>
<gene>
    <name evidence="1" type="ORF">VCHENC02_2073</name>
</gene>
<proteinExistence type="predicted"/>
<reference evidence="1 2" key="1">
    <citation type="submission" date="2012-10" db="EMBL/GenBank/DDBJ databases">
        <title>Genome sequence of Vibrio Cholerae HENC-02.</title>
        <authorList>
            <person name="Eppinger M."/>
            <person name="Hasan N.A."/>
            <person name="Sengamalay N."/>
            <person name="Hine E."/>
            <person name="Su Q."/>
            <person name="Daugherty S.C."/>
            <person name="Young S."/>
            <person name="Sadzewicz L."/>
            <person name="Tallon L."/>
            <person name="Cebula T.A."/>
            <person name="Ravel J."/>
            <person name="Colwell R.R."/>
        </authorList>
    </citation>
    <scope>NUCLEOTIDE SEQUENCE [LARGE SCALE GENOMIC DNA]</scope>
    <source>
        <strain evidence="1 2">HENC-02</strain>
    </source>
</reference>
<evidence type="ECO:0000313" key="1">
    <source>
        <dbReference type="EMBL" id="EKM32362.1"/>
    </source>
</evidence>
<protein>
    <submittedName>
        <fullName evidence="1">Uncharacterized protein</fullName>
    </submittedName>
</protein>
<evidence type="ECO:0000313" key="2">
    <source>
        <dbReference type="Proteomes" id="UP000008367"/>
    </source>
</evidence>